<name>A0A927GJU0_9BACT</name>
<proteinExistence type="predicted"/>
<dbReference type="Proteomes" id="UP000612233">
    <property type="component" value="Unassembled WGS sequence"/>
</dbReference>
<gene>
    <name evidence="1" type="ORF">IC235_11225</name>
</gene>
<keyword evidence="2" id="KW-1185">Reference proteome</keyword>
<comment type="caution">
    <text evidence="1">The sequence shown here is derived from an EMBL/GenBank/DDBJ whole genome shotgun (WGS) entry which is preliminary data.</text>
</comment>
<reference evidence="1" key="1">
    <citation type="submission" date="2020-09" db="EMBL/GenBank/DDBJ databases">
        <authorList>
            <person name="Kim M.K."/>
        </authorList>
    </citation>
    <scope>NUCLEOTIDE SEQUENCE</scope>
    <source>
        <strain evidence="1">BT664</strain>
    </source>
</reference>
<sequence length="145" mass="17147">MERSSKFPNLSRYCFAWEWLAQFRVYKPAKQKKEWIDWAEGLLAEDAAECRRLVARHCQEKGWKLRELYFVKPYRLAFCFDRDAPGDEFLSPEEQRNVCPTPAAEGIEWKPKTAAQLQQEKAQARERQRLQQQFPLLADILAPTL</sequence>
<dbReference type="RefSeq" id="WP_191005276.1">
    <property type="nucleotide sequence ID" value="NZ_JACXAD010000011.1"/>
</dbReference>
<evidence type="ECO:0000313" key="2">
    <source>
        <dbReference type="Proteomes" id="UP000612233"/>
    </source>
</evidence>
<dbReference type="AlphaFoldDB" id="A0A927GJU0"/>
<accession>A0A927GJU0</accession>
<protein>
    <submittedName>
        <fullName evidence="1">Uncharacterized protein</fullName>
    </submittedName>
</protein>
<dbReference type="EMBL" id="JACXAD010000011">
    <property type="protein sequence ID" value="MBD2768461.1"/>
    <property type="molecule type" value="Genomic_DNA"/>
</dbReference>
<organism evidence="1 2">
    <name type="scientific">Hymenobacter montanus</name>
    <dbReference type="NCBI Taxonomy" id="2771359"/>
    <lineage>
        <taxon>Bacteria</taxon>
        <taxon>Pseudomonadati</taxon>
        <taxon>Bacteroidota</taxon>
        <taxon>Cytophagia</taxon>
        <taxon>Cytophagales</taxon>
        <taxon>Hymenobacteraceae</taxon>
        <taxon>Hymenobacter</taxon>
    </lineage>
</organism>
<evidence type="ECO:0000313" key="1">
    <source>
        <dbReference type="EMBL" id="MBD2768461.1"/>
    </source>
</evidence>